<dbReference type="AlphaFoldDB" id="A0A2M8W0R5"/>
<feature type="transmembrane region" description="Helical" evidence="1">
    <location>
        <begin position="6"/>
        <end position="27"/>
    </location>
</feature>
<dbReference type="RefSeq" id="WP_100369519.1">
    <property type="nucleotide sequence ID" value="NZ_PGTY01000004.1"/>
</dbReference>
<dbReference type="SUPFAM" id="SSF55166">
    <property type="entry name" value="Hedgehog/DD-peptidase"/>
    <property type="match status" value="1"/>
</dbReference>
<reference evidence="2 3" key="1">
    <citation type="submission" date="2017-11" db="EMBL/GenBank/DDBJ databases">
        <title>Genomic Encyclopedia of Archaeal and Bacterial Type Strains, Phase II (KMG-II): From Individual Species to Whole Genera.</title>
        <authorList>
            <person name="Goeker M."/>
        </authorList>
    </citation>
    <scope>NUCLEOTIDE SEQUENCE [LARGE SCALE GENOMIC DNA]</scope>
    <source>
        <strain evidence="2 3">DSM 29128</strain>
    </source>
</reference>
<name>A0A2M8W0R5_9RHOB</name>
<dbReference type="Gene3D" id="3.30.1380.10">
    <property type="match status" value="1"/>
</dbReference>
<feature type="transmembrane region" description="Helical" evidence="1">
    <location>
        <begin position="34"/>
        <end position="53"/>
    </location>
</feature>
<proteinExistence type="predicted"/>
<comment type="caution">
    <text evidence="2">The sequence shown here is derived from an EMBL/GenBank/DDBJ whole genome shotgun (WGS) entry which is preliminary data.</text>
</comment>
<evidence type="ECO:0008006" key="4">
    <source>
        <dbReference type="Google" id="ProtNLM"/>
    </source>
</evidence>
<dbReference type="EMBL" id="PGTY01000004">
    <property type="protein sequence ID" value="PJI84521.1"/>
    <property type="molecule type" value="Genomic_DNA"/>
</dbReference>
<sequence>MFRLLLHFVIVLLLTMLTQIGGLAWLVGLLFQRGLLAFVLTYTAMTVAAIPIAPSFGRVALSCAADGPLQIQSWMYCGLNRNYVTPELADVLEQTASTMDQRYPGTTTLILDANFPFFDNFPLLPHLSHDDGEKVDLAFYYEDETGYLAGATRSPIGYFAFEQGPSDCPQEWPSLRWNFDALQPLWPDYALDPERNRAVLQLLANEQRIGRIFVEPHLVQSLNVAHPKIRFQGCRAARHDDHIHIQLR</sequence>
<dbReference type="InterPro" id="IPR009045">
    <property type="entry name" value="Zn_M74/Hedgehog-like"/>
</dbReference>
<keyword evidence="3" id="KW-1185">Reference proteome</keyword>
<keyword evidence="1" id="KW-0812">Transmembrane</keyword>
<keyword evidence="1" id="KW-1133">Transmembrane helix</keyword>
<organism evidence="2 3">
    <name type="scientific">Yoonia maricola</name>
    <dbReference type="NCBI Taxonomy" id="420999"/>
    <lineage>
        <taxon>Bacteria</taxon>
        <taxon>Pseudomonadati</taxon>
        <taxon>Pseudomonadota</taxon>
        <taxon>Alphaproteobacteria</taxon>
        <taxon>Rhodobacterales</taxon>
        <taxon>Paracoccaceae</taxon>
        <taxon>Yoonia</taxon>
    </lineage>
</organism>
<gene>
    <name evidence="2" type="ORF">BC777_3582</name>
</gene>
<accession>A0A2M8W0R5</accession>
<evidence type="ECO:0000256" key="1">
    <source>
        <dbReference type="SAM" id="Phobius"/>
    </source>
</evidence>
<dbReference type="Proteomes" id="UP000228531">
    <property type="component" value="Unassembled WGS sequence"/>
</dbReference>
<evidence type="ECO:0000313" key="3">
    <source>
        <dbReference type="Proteomes" id="UP000228531"/>
    </source>
</evidence>
<keyword evidence="1" id="KW-0472">Membrane</keyword>
<protein>
    <recommendedName>
        <fullName evidence="4">Penicillin-insensitive murein endopeptidase</fullName>
    </recommendedName>
</protein>
<evidence type="ECO:0000313" key="2">
    <source>
        <dbReference type="EMBL" id="PJI84521.1"/>
    </source>
</evidence>
<dbReference type="OrthoDB" id="655954at2"/>